<dbReference type="PANTHER" id="PTHR36509">
    <property type="entry name" value="BLL3101 PROTEIN"/>
    <property type="match status" value="1"/>
</dbReference>
<dbReference type="SUPFAM" id="SSF160935">
    <property type="entry name" value="VPA0735-like"/>
    <property type="match status" value="1"/>
</dbReference>
<dbReference type="InterPro" id="IPR037049">
    <property type="entry name" value="DUF1214_C_sf"/>
</dbReference>
<feature type="signal peptide" evidence="1">
    <location>
        <begin position="1"/>
        <end position="22"/>
    </location>
</feature>
<keyword evidence="5" id="KW-1185">Reference proteome</keyword>
<dbReference type="Pfam" id="PF06863">
    <property type="entry name" value="DUF1254"/>
    <property type="match status" value="1"/>
</dbReference>
<dbReference type="PANTHER" id="PTHR36509:SF2">
    <property type="entry name" value="BLL3101 PROTEIN"/>
    <property type="match status" value="1"/>
</dbReference>
<dbReference type="InterPro" id="IPR010679">
    <property type="entry name" value="DUF1254"/>
</dbReference>
<accession>A0AB35WLH6</accession>
<reference evidence="4 5" key="1">
    <citation type="submission" date="2024-01" db="EMBL/GenBank/DDBJ databases">
        <title>Unpublished Manusciprt.</title>
        <authorList>
            <person name="Duman M."/>
            <person name="Valdes E.G."/>
            <person name="Ajmi N."/>
            <person name="Altun S."/>
            <person name="Saticioglu I.B."/>
        </authorList>
    </citation>
    <scope>NUCLEOTIDE SEQUENCE [LARGE SCALE GENOMIC DNA]</scope>
    <source>
        <strain evidence="4 5">120P</strain>
    </source>
</reference>
<evidence type="ECO:0000259" key="2">
    <source>
        <dbReference type="Pfam" id="PF06742"/>
    </source>
</evidence>
<dbReference type="RefSeq" id="WP_330078650.1">
    <property type="nucleotide sequence ID" value="NZ_JAZDCU010000001.1"/>
</dbReference>
<feature type="domain" description="DUF1214" evidence="2">
    <location>
        <begin position="345"/>
        <end position="451"/>
    </location>
</feature>
<name>A0AB35WLH6_9PSED</name>
<dbReference type="Pfam" id="PF06742">
    <property type="entry name" value="DUF1214"/>
    <property type="match status" value="1"/>
</dbReference>
<dbReference type="Gene3D" id="2.60.40.1610">
    <property type="entry name" value="Domain of unknown function DUF1254"/>
    <property type="match status" value="1"/>
</dbReference>
<evidence type="ECO:0000313" key="5">
    <source>
        <dbReference type="Proteomes" id="UP001307839"/>
    </source>
</evidence>
<sequence length="468" mass="50896">MTKSKLAIALSLGLMLLGPAHGYASVVENQGSASVSAAQAREEQAYALGIQAYLWGYPLYHYLNSGEKAQKISAVGANSLRKYTSLKTAKDRFVVTPNNATIDAYGHLYLAEEPVVVHIPALTTPRWYLVQIGDMFDEVSFNVGGIKGPQPGNYLITGPGFRGQVPSGMIQVPVRTHKGIVAVRVLAKGEKDVAAAVEVQKGFQVLPLSAYLREGLQSQPAKPTLTPAFIASAPEGLRFFDQLGYAMQQYLPLSGDRDDALLGTFNLIGLSVAKGFAWQSLDEATQRGLARAVKMGEQIVVQRWNNVGEINNGWRYTFSGGRAGYDFALRAAQAKHVLGAQFAEEVIYPNTQVDAQGATLSGQHKYELRFAKDQPPPVSLFWNLSLFGPDMLFVENTFGRYSIGNLTEGVKPDADGTLTVVIQKDRPADTSNWLPAPEGDFNLTMRFYGPASSVLDGSYRLPAVERVD</sequence>
<proteinExistence type="predicted"/>
<evidence type="ECO:0000256" key="1">
    <source>
        <dbReference type="SAM" id="SignalP"/>
    </source>
</evidence>
<dbReference type="Proteomes" id="UP001307839">
    <property type="component" value="Unassembled WGS sequence"/>
</dbReference>
<feature type="domain" description="DUF1254" evidence="3">
    <location>
        <begin position="78"/>
        <end position="206"/>
    </location>
</feature>
<comment type="caution">
    <text evidence="4">The sequence shown here is derived from an EMBL/GenBank/DDBJ whole genome shotgun (WGS) entry which is preliminary data.</text>
</comment>
<gene>
    <name evidence="4" type="ORF">V0R53_01560</name>
</gene>
<organism evidence="4 5">
    <name type="scientific">Pseudomonas auratipiscis</name>
    <dbReference type="NCBI Taxonomy" id="3115853"/>
    <lineage>
        <taxon>Bacteria</taxon>
        <taxon>Pseudomonadati</taxon>
        <taxon>Pseudomonadota</taxon>
        <taxon>Gammaproteobacteria</taxon>
        <taxon>Pseudomonadales</taxon>
        <taxon>Pseudomonadaceae</taxon>
        <taxon>Pseudomonas</taxon>
    </lineage>
</organism>
<evidence type="ECO:0000259" key="3">
    <source>
        <dbReference type="Pfam" id="PF06863"/>
    </source>
</evidence>
<protein>
    <submittedName>
        <fullName evidence="4">DUF1214 domain-containing protein</fullName>
    </submittedName>
</protein>
<dbReference type="Gene3D" id="2.60.120.600">
    <property type="entry name" value="Domain of unknown function DUF1214, C-terminal domain"/>
    <property type="match status" value="1"/>
</dbReference>
<feature type="chain" id="PRO_5044304064" evidence="1">
    <location>
        <begin position="23"/>
        <end position="468"/>
    </location>
</feature>
<keyword evidence="1" id="KW-0732">Signal</keyword>
<dbReference type="EMBL" id="JAZDQP010000001">
    <property type="protein sequence ID" value="MEE1865072.1"/>
    <property type="molecule type" value="Genomic_DNA"/>
</dbReference>
<dbReference type="InterPro" id="IPR010621">
    <property type="entry name" value="DUF1214"/>
</dbReference>
<dbReference type="InterPro" id="IPR037050">
    <property type="entry name" value="DUF1254_sf"/>
</dbReference>
<evidence type="ECO:0000313" key="4">
    <source>
        <dbReference type="EMBL" id="MEE1865072.1"/>
    </source>
</evidence>
<dbReference type="AlphaFoldDB" id="A0AB35WLH6"/>